<dbReference type="InterPro" id="IPR042235">
    <property type="entry name" value="ZP-C_dom"/>
</dbReference>
<feature type="binding site" evidence="8">
    <location>
        <position position="286"/>
    </location>
    <ligand>
        <name>Zn(2+)</name>
        <dbReference type="ChEBI" id="CHEBI:29105"/>
        <note>catalytic</note>
    </ligand>
</feature>
<feature type="binding site" evidence="8">
    <location>
        <position position="292"/>
    </location>
    <ligand>
        <name>Zn(2+)</name>
        <dbReference type="ChEBI" id="CHEBI:29105"/>
        <note>catalytic</note>
    </ligand>
</feature>
<evidence type="ECO:0000259" key="11">
    <source>
        <dbReference type="PROSITE" id="PS51864"/>
    </source>
</evidence>
<dbReference type="InterPro" id="IPR001506">
    <property type="entry name" value="Peptidase_M12A"/>
</dbReference>
<evidence type="ECO:0000313" key="13">
    <source>
        <dbReference type="Proteomes" id="UP001158576"/>
    </source>
</evidence>
<dbReference type="InterPro" id="IPR036055">
    <property type="entry name" value="LDL_receptor-like_sf"/>
</dbReference>
<evidence type="ECO:0000256" key="5">
    <source>
        <dbReference type="ARBA" id="ARBA00023049"/>
    </source>
</evidence>
<dbReference type="PROSITE" id="PS51864">
    <property type="entry name" value="ASTACIN"/>
    <property type="match status" value="1"/>
</dbReference>
<name>A0ABN7T4D6_OIKDI</name>
<gene>
    <name evidence="12" type="ORF">OKIOD_LOCUS14106</name>
</gene>
<dbReference type="Proteomes" id="UP001158576">
    <property type="component" value="Chromosome 2"/>
</dbReference>
<evidence type="ECO:0000313" key="12">
    <source>
        <dbReference type="EMBL" id="CAG5111000.1"/>
    </source>
</evidence>
<keyword evidence="13" id="KW-1185">Reference proteome</keyword>
<dbReference type="SUPFAM" id="SSF57424">
    <property type="entry name" value="LDL receptor-like module"/>
    <property type="match status" value="1"/>
</dbReference>
<feature type="binding site" evidence="8">
    <location>
        <position position="282"/>
    </location>
    <ligand>
        <name>Zn(2+)</name>
        <dbReference type="ChEBI" id="CHEBI:29105"/>
        <note>catalytic</note>
    </ligand>
</feature>
<evidence type="ECO:0000256" key="8">
    <source>
        <dbReference type="PROSITE-ProRule" id="PRU01211"/>
    </source>
</evidence>
<accession>A0ABN7T4D6</accession>
<evidence type="ECO:0000256" key="6">
    <source>
        <dbReference type="ARBA" id="ARBA00023157"/>
    </source>
</evidence>
<evidence type="ECO:0000256" key="3">
    <source>
        <dbReference type="ARBA" id="ARBA00022801"/>
    </source>
</evidence>
<keyword evidence="1 8" id="KW-0645">Protease</keyword>
<dbReference type="PROSITE" id="PS51034">
    <property type="entry name" value="ZP_2"/>
    <property type="match status" value="1"/>
</dbReference>
<dbReference type="PANTHER" id="PTHR10127:SF780">
    <property type="entry name" value="METALLOENDOPEPTIDASE"/>
    <property type="match status" value="1"/>
</dbReference>
<protein>
    <recommendedName>
        <fullName evidence="9">Metalloendopeptidase</fullName>
        <ecNumber evidence="9">3.4.24.-</ecNumber>
    </recommendedName>
</protein>
<dbReference type="PANTHER" id="PTHR10127">
    <property type="entry name" value="DISCOIDIN, CUB, EGF, LAMININ , AND ZINC METALLOPROTEASE DOMAIN CONTAINING"/>
    <property type="match status" value="1"/>
</dbReference>
<dbReference type="CDD" id="cd00112">
    <property type="entry name" value="LDLa"/>
    <property type="match status" value="1"/>
</dbReference>
<dbReference type="InterPro" id="IPR024079">
    <property type="entry name" value="MetalloPept_cat_dom_sf"/>
</dbReference>
<dbReference type="SUPFAM" id="SSF55486">
    <property type="entry name" value="Metalloproteases ('zincins'), catalytic domain"/>
    <property type="match status" value="1"/>
</dbReference>
<comment type="caution">
    <text evidence="7">Lacks conserved residue(s) required for the propagation of feature annotation.</text>
</comment>
<dbReference type="InterPro" id="IPR055355">
    <property type="entry name" value="ZP-C"/>
</dbReference>
<dbReference type="InterPro" id="IPR002172">
    <property type="entry name" value="LDrepeatLR_classA_rpt"/>
</dbReference>
<dbReference type="Pfam" id="PF01400">
    <property type="entry name" value="Astacin"/>
    <property type="match status" value="1"/>
</dbReference>
<keyword evidence="5 8" id="KW-0482">Metalloprotease</keyword>
<evidence type="ECO:0000256" key="4">
    <source>
        <dbReference type="ARBA" id="ARBA00022833"/>
    </source>
</evidence>
<dbReference type="InterPro" id="IPR001507">
    <property type="entry name" value="ZP_dom"/>
</dbReference>
<evidence type="ECO:0000256" key="9">
    <source>
        <dbReference type="RuleBase" id="RU361183"/>
    </source>
</evidence>
<dbReference type="Gene3D" id="3.40.390.10">
    <property type="entry name" value="Collagenase (Catalytic Domain)"/>
    <property type="match status" value="1"/>
</dbReference>
<organism evidence="12 13">
    <name type="scientific">Oikopleura dioica</name>
    <name type="common">Tunicate</name>
    <dbReference type="NCBI Taxonomy" id="34765"/>
    <lineage>
        <taxon>Eukaryota</taxon>
        <taxon>Metazoa</taxon>
        <taxon>Chordata</taxon>
        <taxon>Tunicata</taxon>
        <taxon>Appendicularia</taxon>
        <taxon>Copelata</taxon>
        <taxon>Oikopleuridae</taxon>
        <taxon>Oikopleura</taxon>
    </lineage>
</organism>
<evidence type="ECO:0000256" key="2">
    <source>
        <dbReference type="ARBA" id="ARBA00022723"/>
    </source>
</evidence>
<keyword evidence="6 7" id="KW-1015">Disulfide bond</keyword>
<dbReference type="EC" id="3.4.24.-" evidence="9"/>
<feature type="domain" description="ZP" evidence="10">
    <location>
        <begin position="660"/>
        <end position="919"/>
    </location>
</feature>
<dbReference type="Gene3D" id="4.10.400.10">
    <property type="entry name" value="Low-density Lipoprotein Receptor"/>
    <property type="match status" value="1"/>
</dbReference>
<reference evidence="12 13" key="1">
    <citation type="submission" date="2021-04" db="EMBL/GenBank/DDBJ databases">
        <authorList>
            <person name="Bliznina A."/>
        </authorList>
    </citation>
    <scope>NUCLEOTIDE SEQUENCE [LARGE SCALE GENOMIC DNA]</scope>
</reference>
<evidence type="ECO:0000256" key="1">
    <source>
        <dbReference type="ARBA" id="ARBA00022670"/>
    </source>
</evidence>
<feature type="domain" description="Peptidase M12A" evidence="11">
    <location>
        <begin position="158"/>
        <end position="392"/>
    </location>
</feature>
<dbReference type="EMBL" id="OU015567">
    <property type="protein sequence ID" value="CAG5111000.1"/>
    <property type="molecule type" value="Genomic_DNA"/>
</dbReference>
<evidence type="ECO:0000256" key="7">
    <source>
        <dbReference type="PROSITE-ProRule" id="PRU00124"/>
    </source>
</evidence>
<evidence type="ECO:0000259" key="10">
    <source>
        <dbReference type="PROSITE" id="PS51034"/>
    </source>
</evidence>
<dbReference type="Pfam" id="PF00100">
    <property type="entry name" value="Zona_pellucida"/>
    <property type="match status" value="1"/>
</dbReference>
<dbReference type="InterPro" id="IPR006026">
    <property type="entry name" value="Peptidase_Metallo"/>
</dbReference>
<dbReference type="SMART" id="SM00192">
    <property type="entry name" value="LDLa"/>
    <property type="match status" value="1"/>
</dbReference>
<keyword evidence="2 8" id="KW-0479">Metal-binding</keyword>
<keyword evidence="4 8" id="KW-0862">Zinc</keyword>
<proteinExistence type="predicted"/>
<dbReference type="PROSITE" id="PS50068">
    <property type="entry name" value="LDLRA_2"/>
    <property type="match status" value="1"/>
</dbReference>
<comment type="cofactor">
    <cofactor evidence="8 9">
        <name>Zn(2+)</name>
        <dbReference type="ChEBI" id="CHEBI:29105"/>
    </cofactor>
    <text evidence="8 9">Binds 1 zinc ion per subunit.</text>
</comment>
<dbReference type="Gene3D" id="2.60.40.4100">
    <property type="entry name" value="Zona pellucida, ZP-C domain"/>
    <property type="match status" value="1"/>
</dbReference>
<dbReference type="PRINTS" id="PR00480">
    <property type="entry name" value="ASTACIN"/>
</dbReference>
<keyword evidence="3 8" id="KW-0378">Hydrolase</keyword>
<sequence length="919" mass="102351">MMGLAAYQEPVPGPFELETFHGWNPQGGREDDRLWTVEQACTLNLDFDKVLIDPNDAYAYSTPEEETTTTEFQTTSTTSLPSTTLNYAAWYSTVGTTTSSGNSFDDQFSSLEEQPVDYSDDVFRFRRSGSSLASPQICDYFESDEYKQQQFETLLAQNLTDGLQSRGALNSKSWPGDLDGVKTRKHLVIPFRHDPTAEHTATAKKTIQESFDEITKELNGCIKFQDDSSQKKFSYWINIWNKASYGCSANVGYLGSYSNYKGKGQILNLSPSGCLVNYIINHEMLHALAFNHEQERPDRNKFVKVHFDRIASSKKHNFEIIKAADWFDMGIPYDIQSVMHYSAFAFQTSDAATKRLPTITDLKGNPVQWPRTRRLSSMDLIQLGKKYESYCGKPGGQFIKTKKCKNGQDFLANRYCDGVNDCIDGSDEDAKTCQAYCEADTIEISKGGSATSEKWTGTYQKIKSSGYPKSIKITHKGGEIAPLYGFSGVHLALPLKDSCLFSPKVPMYKLIDSNRYIYFRQFSDGTSRWYHSTIPCQMSSGVYYMFDPAKNGGKKNIWDLPNPVMSRYDTWQKKWFHDYKNVQTQVGSDGWKALKSNHVLAMRDDGRWEISETGSSAKVTLSRMYHEFCVVGDYDGDIKVSSKPTPPPNPVITGTKTEVICTDKTMTIKAHVLSLFPKLPKAQWPSVRLKIGSCSFSTAPVNGEFKQTIEISKCAASYSQDAKVIKTTWKVVGTKPAQSGGILLDKIAHIDATCEYLSALNLMSDAYKVNQNGPIVVTDPQTGGAGKPVSLSGVFNVKMTGISNAQVQIGGEMKSAVTTDFKFGIPYDYQINSCTVYDSSAKTGKKYAILQNPCKPSVAVKFDNSKLVGNISDPPKFGFTSFTFDQKDTTLYLECSLNLCLKDPSTGAYLKSGCITKCT</sequence>
<feature type="active site" evidence="8">
    <location>
        <position position="283"/>
    </location>
</feature>
<feature type="disulfide bond" evidence="7">
    <location>
        <begin position="404"/>
        <end position="422"/>
    </location>
</feature>
<dbReference type="SMART" id="SM00235">
    <property type="entry name" value="ZnMc"/>
    <property type="match status" value="1"/>
</dbReference>